<dbReference type="Proteomes" id="UP001589647">
    <property type="component" value="Unassembled WGS sequence"/>
</dbReference>
<name>A0ABV5II65_9ACTN</name>
<dbReference type="InterPro" id="IPR036259">
    <property type="entry name" value="MFS_trans_sf"/>
</dbReference>
<proteinExistence type="predicted"/>
<protein>
    <recommendedName>
        <fullName evidence="4">MFS transporter</fullName>
    </recommendedName>
</protein>
<keyword evidence="1" id="KW-1133">Transmembrane helix</keyword>
<feature type="transmembrane region" description="Helical" evidence="1">
    <location>
        <begin position="117"/>
        <end position="135"/>
    </location>
</feature>
<feature type="transmembrane region" description="Helical" evidence="1">
    <location>
        <begin position="88"/>
        <end position="110"/>
    </location>
</feature>
<reference evidence="2 3" key="1">
    <citation type="submission" date="2024-09" db="EMBL/GenBank/DDBJ databases">
        <authorList>
            <person name="Sun Q."/>
            <person name="Mori K."/>
        </authorList>
    </citation>
    <scope>NUCLEOTIDE SEQUENCE [LARGE SCALE GENOMIC DNA]</scope>
    <source>
        <strain evidence="2 3">CCM 3426</strain>
    </source>
</reference>
<sequence length="247" mass="25704">MMNGHEPGVIAVPGPGSPARVAGALAITQTAGYGVLYYAFSVFIPPMARDLRAWVAQLTGAITLSVLVSALVAPAVGRLLDRHGGRALPAVTVVAGFASTVFLPLTGLLVDRYGWRHALVVLAAGYTLTSVPLHAPAVRGRGSPSPPAERREIVGAALRERPFWLLGVLSVTGRLVTTGLQSRWPVALITAAMFAVQGVAALPLPLAGDSRAGPSRGWCCSGWGSGWPRSPVPPCSPTGTARPRTRR</sequence>
<keyword evidence="1" id="KW-0812">Transmembrane</keyword>
<evidence type="ECO:0000313" key="3">
    <source>
        <dbReference type="Proteomes" id="UP001589647"/>
    </source>
</evidence>
<evidence type="ECO:0008006" key="4">
    <source>
        <dbReference type="Google" id="ProtNLM"/>
    </source>
</evidence>
<dbReference type="RefSeq" id="WP_229824223.1">
    <property type="nucleotide sequence ID" value="NZ_BMRC01000008.1"/>
</dbReference>
<comment type="caution">
    <text evidence="2">The sequence shown here is derived from an EMBL/GenBank/DDBJ whole genome shotgun (WGS) entry which is preliminary data.</text>
</comment>
<keyword evidence="1" id="KW-0472">Membrane</keyword>
<keyword evidence="3" id="KW-1185">Reference proteome</keyword>
<organism evidence="2 3">
    <name type="scientific">Nonomuraea spiralis</name>
    <dbReference type="NCBI Taxonomy" id="46182"/>
    <lineage>
        <taxon>Bacteria</taxon>
        <taxon>Bacillati</taxon>
        <taxon>Actinomycetota</taxon>
        <taxon>Actinomycetes</taxon>
        <taxon>Streptosporangiales</taxon>
        <taxon>Streptosporangiaceae</taxon>
        <taxon>Nonomuraea</taxon>
    </lineage>
</organism>
<feature type="transmembrane region" description="Helical" evidence="1">
    <location>
        <begin position="20"/>
        <end position="43"/>
    </location>
</feature>
<feature type="transmembrane region" description="Helical" evidence="1">
    <location>
        <begin position="55"/>
        <end position="76"/>
    </location>
</feature>
<accession>A0ABV5II65</accession>
<evidence type="ECO:0000256" key="1">
    <source>
        <dbReference type="SAM" id="Phobius"/>
    </source>
</evidence>
<gene>
    <name evidence="2" type="ORF">ACFFV7_23800</name>
</gene>
<dbReference type="SUPFAM" id="SSF103473">
    <property type="entry name" value="MFS general substrate transporter"/>
    <property type="match status" value="1"/>
</dbReference>
<evidence type="ECO:0000313" key="2">
    <source>
        <dbReference type="EMBL" id="MFB9204238.1"/>
    </source>
</evidence>
<dbReference type="EMBL" id="JBHMEI010000016">
    <property type="protein sequence ID" value="MFB9204238.1"/>
    <property type="molecule type" value="Genomic_DNA"/>
</dbReference>
<feature type="transmembrane region" description="Helical" evidence="1">
    <location>
        <begin position="184"/>
        <end position="206"/>
    </location>
</feature>